<gene>
    <name evidence="2" type="ORF">COT71_01620</name>
</gene>
<dbReference type="PANTHER" id="PTHR38813">
    <property type="match status" value="1"/>
</dbReference>
<evidence type="ECO:0000313" key="2">
    <source>
        <dbReference type="EMBL" id="PIT98276.1"/>
    </source>
</evidence>
<comment type="caution">
    <text evidence="2">The sequence shown here is derived from an EMBL/GenBank/DDBJ whole genome shotgun (WGS) entry which is preliminary data.</text>
</comment>
<protein>
    <submittedName>
        <fullName evidence="2">Type II toxin-antitoxin system RelE/ParE family toxin</fullName>
    </submittedName>
</protein>
<evidence type="ECO:0000313" key="3">
    <source>
        <dbReference type="Proteomes" id="UP000230731"/>
    </source>
</evidence>
<dbReference type="InterPro" id="IPR052747">
    <property type="entry name" value="TA_system_RelE_toxin"/>
</dbReference>
<dbReference type="EMBL" id="PEZP01000019">
    <property type="protein sequence ID" value="PIT98276.1"/>
    <property type="molecule type" value="Genomic_DNA"/>
</dbReference>
<dbReference type="Proteomes" id="UP000230731">
    <property type="component" value="Unassembled WGS sequence"/>
</dbReference>
<dbReference type="Gene3D" id="3.30.2310.20">
    <property type="entry name" value="RelE-like"/>
    <property type="match status" value="1"/>
</dbReference>
<dbReference type="PANTHER" id="PTHR38813:SF1">
    <property type="entry name" value="TOXIN RELE1-RELATED"/>
    <property type="match status" value="1"/>
</dbReference>
<dbReference type="Pfam" id="PF05016">
    <property type="entry name" value="ParE_toxin"/>
    <property type="match status" value="1"/>
</dbReference>
<evidence type="ECO:0000256" key="1">
    <source>
        <dbReference type="ARBA" id="ARBA00022649"/>
    </source>
</evidence>
<sequence>MWRVVVPKKAQKDLERVAKSYQGRLLAALELLREEPYAGKKMGGHPARYALRVWPYRIIYEVDKRQRVIAVLRIGHRQGVYRK</sequence>
<keyword evidence="1" id="KW-1277">Toxin-antitoxin system</keyword>
<name>A0A2M6WZR3_9BACT</name>
<dbReference type="AlphaFoldDB" id="A0A2M6WZR3"/>
<dbReference type="SUPFAM" id="SSF143011">
    <property type="entry name" value="RelE-like"/>
    <property type="match status" value="1"/>
</dbReference>
<reference evidence="3" key="1">
    <citation type="submission" date="2017-09" db="EMBL/GenBank/DDBJ databases">
        <title>Depth-based differentiation of microbial function through sediment-hosted aquifers and enrichment of novel symbionts in the deep terrestrial subsurface.</title>
        <authorList>
            <person name="Probst A.J."/>
            <person name="Ladd B."/>
            <person name="Jarett J.K."/>
            <person name="Geller-Mcgrath D.E."/>
            <person name="Sieber C.M.K."/>
            <person name="Emerson J.B."/>
            <person name="Anantharaman K."/>
            <person name="Thomas B.C."/>
            <person name="Malmstrom R."/>
            <person name="Stieglmeier M."/>
            <person name="Klingl A."/>
            <person name="Woyke T."/>
            <person name="Ryan C.M."/>
            <person name="Banfield J.F."/>
        </authorList>
    </citation>
    <scope>NUCLEOTIDE SEQUENCE [LARGE SCALE GENOMIC DNA]</scope>
</reference>
<accession>A0A2M6WZR3</accession>
<dbReference type="InterPro" id="IPR007712">
    <property type="entry name" value="RelE/ParE_toxin"/>
</dbReference>
<dbReference type="InterPro" id="IPR035093">
    <property type="entry name" value="RelE/ParE_toxin_dom_sf"/>
</dbReference>
<proteinExistence type="predicted"/>
<organism evidence="2 3">
    <name type="scientific">Candidatus Andersenbacteria bacterium CG10_big_fil_rev_8_21_14_0_10_54_11</name>
    <dbReference type="NCBI Taxonomy" id="1974485"/>
    <lineage>
        <taxon>Bacteria</taxon>
        <taxon>Candidatus Anderseniibacteriota</taxon>
    </lineage>
</organism>